<proteinExistence type="predicted"/>
<reference evidence="1 2" key="1">
    <citation type="submission" date="2024-11" db="EMBL/GenBank/DDBJ databases">
        <title>Adaptive evolution of stress response genes in parasites aligns with host niche diversity.</title>
        <authorList>
            <person name="Hahn C."/>
            <person name="Resl P."/>
        </authorList>
    </citation>
    <scope>NUCLEOTIDE SEQUENCE [LARGE SCALE GENOMIC DNA]</scope>
    <source>
        <strain evidence="1">EGGRZ-B1_66</strain>
        <tissue evidence="1">Body</tissue>
    </source>
</reference>
<organism evidence="1 2">
    <name type="scientific">Cichlidogyrus casuarinus</name>
    <dbReference type="NCBI Taxonomy" id="1844966"/>
    <lineage>
        <taxon>Eukaryota</taxon>
        <taxon>Metazoa</taxon>
        <taxon>Spiralia</taxon>
        <taxon>Lophotrochozoa</taxon>
        <taxon>Platyhelminthes</taxon>
        <taxon>Monogenea</taxon>
        <taxon>Monopisthocotylea</taxon>
        <taxon>Dactylogyridea</taxon>
        <taxon>Ancyrocephalidae</taxon>
        <taxon>Cichlidogyrus</taxon>
    </lineage>
</organism>
<comment type="caution">
    <text evidence="1">The sequence shown here is derived from an EMBL/GenBank/DDBJ whole genome shotgun (WGS) entry which is preliminary data.</text>
</comment>
<protein>
    <submittedName>
        <fullName evidence="1">Uncharacterized protein</fullName>
    </submittedName>
</protein>
<gene>
    <name evidence="1" type="ORF">Ciccas_001953</name>
</gene>
<keyword evidence="2" id="KW-1185">Reference proteome</keyword>
<dbReference type="EMBL" id="JBJKFK010000141">
    <property type="protein sequence ID" value="KAL3319378.1"/>
    <property type="molecule type" value="Genomic_DNA"/>
</dbReference>
<sequence>MENELDEMVQLKLNTQKLNEKILNSFALNQDLQLGLFEKVEQRNGIIWAVQYSSFFEAFKNGLLSCQVNKSCADLLLQINKYTGEVARNNGFLTVTSEMTQFDYFAFCAIDEEESNVDKMKSRVMRFYGDLVKLFRETGRKLGRINQSKPCILAYAEYGPVTCWNAGSSTFPRLALFGSSHDEATKKLLDERVQLKNPYGLILGMNLKKINELIPKETMNHFGVNDIFWEH</sequence>
<name>A0ABD2QIX6_9PLAT</name>
<evidence type="ECO:0000313" key="2">
    <source>
        <dbReference type="Proteomes" id="UP001626550"/>
    </source>
</evidence>
<accession>A0ABD2QIX6</accession>
<evidence type="ECO:0000313" key="1">
    <source>
        <dbReference type="EMBL" id="KAL3319378.1"/>
    </source>
</evidence>
<dbReference type="AlphaFoldDB" id="A0ABD2QIX6"/>
<dbReference type="Proteomes" id="UP001626550">
    <property type="component" value="Unassembled WGS sequence"/>
</dbReference>